<evidence type="ECO:0000313" key="3">
    <source>
        <dbReference type="EMBL" id="CAK9020539.1"/>
    </source>
</evidence>
<sequence length="815" mass="87622">MLSTRQVISSGLQMLANLDSKADMVTWEAVCAAVSQCHCKSRQSGTSSDRAEMTCCGEDQEKPVEDNAFVVLHGFNRPAKADRQRQEDVKDYQPCLGFMDGRKCMDGWRADRATSNLFVSVGEMPARDKDAAVPSGSCQVLMCEPKLRYVPWVRAVLRAELVEEGPKRKPVKGGKAGAARGRSCGGRRLKERLLPEMEHRPSGQLSGQSDHRFNHQSHSGGGMFVTVSADGLVAKHEAPFEDDMFGGVLGVEPLQQEPRGSWKEPRGFYFEVKVQEAATGHPDGLAVGVTTENPATLKEVPEILDGLKQAWLVGFDGIMYDGHDFTEIDWYPAELRIGDRVGVLITPKGQMQVFATWTENLGPLGVAGPDGGCERQVSLGRPRQRGDQTLGKADITDTGRPLFLAVDLIGNTEAVALLPEARCPAGDGAAARHASHLHLGRGGFHRPSLGRQLRLLGEWTVEHLGHEDLQGTALGALALDSTAEGLRYFEVHIDEVIEGKADGLAIGVTSHRPEEILEPPSSSDALRPAWLVGFDGAAWDGQRMEWFLSTWDTRQLRAGDAVGALVDAQGVLRIFVNGTQVVARGPTIPLQVQALYPVVDLLGAVKRLSLLPVATAPTVGAKILLSEDGSSAQRATYASSAWEGGLVFGDGPLPAREADGAVGFSLRVTAAAQLGDSEGLALGFTTRPPNELETLPSTADEVDPSYLLGFDGAAWDGSALKWHFSHWQPQTLKAFDRVDVLLEKHRLQVAVNGSRVAAQHMQVSSLQGPFYALLDIASAGMGEPWPREGADVGGCGSSGRAEWKEIGCPWSALGA</sequence>
<name>A0ABP0K1V0_9DINO</name>
<evidence type="ECO:0000313" key="4">
    <source>
        <dbReference type="Proteomes" id="UP001642484"/>
    </source>
</evidence>
<dbReference type="InterPro" id="IPR043136">
    <property type="entry name" value="B30.2/SPRY_sf"/>
</dbReference>
<feature type="domain" description="NHR" evidence="2">
    <location>
        <begin position="441"/>
        <end position="613"/>
    </location>
</feature>
<reference evidence="3 4" key="1">
    <citation type="submission" date="2024-02" db="EMBL/GenBank/DDBJ databases">
        <authorList>
            <person name="Chen Y."/>
            <person name="Shah S."/>
            <person name="Dougan E. K."/>
            <person name="Thang M."/>
            <person name="Chan C."/>
        </authorList>
    </citation>
    <scope>NUCLEOTIDE SEQUENCE [LARGE SCALE GENOMIC DNA]</scope>
</reference>
<dbReference type="InterPro" id="IPR037962">
    <property type="entry name" value="Neuralized"/>
</dbReference>
<dbReference type="EMBL" id="CAXAMN010007125">
    <property type="protein sequence ID" value="CAK9020539.1"/>
    <property type="molecule type" value="Genomic_DNA"/>
</dbReference>
<dbReference type="Gene3D" id="2.60.120.920">
    <property type="match status" value="3"/>
</dbReference>
<dbReference type="PANTHER" id="PTHR12429:SF8">
    <property type="entry name" value="NEURALIZED-LIKE PROTEIN 2"/>
    <property type="match status" value="1"/>
</dbReference>
<accession>A0ABP0K1V0</accession>
<protein>
    <recommendedName>
        <fullName evidence="2">NHR domain-containing protein</fullName>
    </recommendedName>
</protein>
<gene>
    <name evidence="3" type="ORF">CCMP2556_LOCUS14094</name>
</gene>
<keyword evidence="4" id="KW-1185">Reference proteome</keyword>
<feature type="region of interest" description="Disordered" evidence="1">
    <location>
        <begin position="167"/>
        <end position="218"/>
    </location>
</feature>
<dbReference type="PROSITE" id="PS51065">
    <property type="entry name" value="NHR"/>
    <property type="match status" value="1"/>
</dbReference>
<proteinExistence type="predicted"/>
<feature type="compositionally biased region" description="Basic and acidic residues" evidence="1">
    <location>
        <begin position="191"/>
        <end position="201"/>
    </location>
</feature>
<dbReference type="Proteomes" id="UP001642484">
    <property type="component" value="Unassembled WGS sequence"/>
</dbReference>
<evidence type="ECO:0000259" key="2">
    <source>
        <dbReference type="PROSITE" id="PS51065"/>
    </source>
</evidence>
<organism evidence="3 4">
    <name type="scientific">Durusdinium trenchii</name>
    <dbReference type="NCBI Taxonomy" id="1381693"/>
    <lineage>
        <taxon>Eukaryota</taxon>
        <taxon>Sar</taxon>
        <taxon>Alveolata</taxon>
        <taxon>Dinophyceae</taxon>
        <taxon>Suessiales</taxon>
        <taxon>Symbiodiniaceae</taxon>
        <taxon>Durusdinium</taxon>
    </lineage>
</organism>
<comment type="caution">
    <text evidence="3">The sequence shown here is derived from an EMBL/GenBank/DDBJ whole genome shotgun (WGS) entry which is preliminary data.</text>
</comment>
<dbReference type="PANTHER" id="PTHR12429">
    <property type="entry name" value="NEURALIZED"/>
    <property type="match status" value="1"/>
</dbReference>
<evidence type="ECO:0000256" key="1">
    <source>
        <dbReference type="SAM" id="MobiDB-lite"/>
    </source>
</evidence>
<dbReference type="Pfam" id="PF07177">
    <property type="entry name" value="Neuralized"/>
    <property type="match status" value="3"/>
</dbReference>
<dbReference type="InterPro" id="IPR006573">
    <property type="entry name" value="NHR_dom"/>
</dbReference>